<keyword evidence="5" id="KW-0378">Hydrolase</keyword>
<dbReference type="GO" id="GO:0016757">
    <property type="term" value="F:glycosyltransferase activity"/>
    <property type="evidence" value="ECO:0007669"/>
    <property type="project" value="UniProtKB-KW"/>
</dbReference>
<dbReference type="GO" id="GO:0071555">
    <property type="term" value="P:cell wall organization"/>
    <property type="evidence" value="ECO:0007669"/>
    <property type="project" value="UniProtKB-UniRule"/>
</dbReference>
<evidence type="ECO:0000259" key="10">
    <source>
        <dbReference type="PROSITE" id="PS52029"/>
    </source>
</evidence>
<dbReference type="GO" id="GO:0071972">
    <property type="term" value="F:peptidoglycan L,D-transpeptidase activity"/>
    <property type="evidence" value="ECO:0007669"/>
    <property type="project" value="TreeGrafter"/>
</dbReference>
<keyword evidence="6 9" id="KW-0133">Cell shape</keyword>
<accession>A0A916XC41</accession>
<keyword evidence="12" id="KW-1185">Reference proteome</keyword>
<gene>
    <name evidence="11" type="ORF">GCM10011396_04790</name>
</gene>
<keyword evidence="3" id="KW-0328">Glycosyltransferase</keyword>
<dbReference type="GO" id="GO:0018104">
    <property type="term" value="P:peptidoglycan-protein cross-linking"/>
    <property type="evidence" value="ECO:0007669"/>
    <property type="project" value="TreeGrafter"/>
</dbReference>
<feature type="active site" description="Nucleophile" evidence="9">
    <location>
        <position position="169"/>
    </location>
</feature>
<sequence length="214" mass="22833">MARLGANLEGIKMKRIANMTWTSIAVVLLLLTQTACSTLTALDTRHQLIVSVPDQKMILLENGTAVATYTISTAKKGIGDTPDSYKTPGGKMEVAEKIGAGSATGTVFKDRKPTGEIVGPDAPGRDPVVTRILWLRGLEEQNKNAYPRFIYIHGTPQESLLGNPASYGCIRMRSADVAELFDRIGVGALVTVTEQTVDQLLPVSKTAAGPVPQG</sequence>
<keyword evidence="4" id="KW-0808">Transferase</keyword>
<dbReference type="Proteomes" id="UP000637423">
    <property type="component" value="Unassembled WGS sequence"/>
</dbReference>
<evidence type="ECO:0000256" key="9">
    <source>
        <dbReference type="PROSITE-ProRule" id="PRU01373"/>
    </source>
</evidence>
<comment type="similarity">
    <text evidence="2">Belongs to the YkuD family.</text>
</comment>
<dbReference type="Pfam" id="PF03734">
    <property type="entry name" value="YkuD"/>
    <property type="match status" value="1"/>
</dbReference>
<evidence type="ECO:0000256" key="8">
    <source>
        <dbReference type="ARBA" id="ARBA00023316"/>
    </source>
</evidence>
<reference evidence="11" key="2">
    <citation type="submission" date="2020-09" db="EMBL/GenBank/DDBJ databases">
        <authorList>
            <person name="Sun Q."/>
            <person name="Zhou Y."/>
        </authorList>
    </citation>
    <scope>NUCLEOTIDE SEQUENCE</scope>
    <source>
        <strain evidence="11">CGMCC 1.10998</strain>
    </source>
</reference>
<comment type="pathway">
    <text evidence="1 9">Cell wall biogenesis; peptidoglycan biosynthesis.</text>
</comment>
<name>A0A916XC41_9BURK</name>
<protein>
    <recommendedName>
        <fullName evidence="10">L,D-TPase catalytic domain-containing protein</fullName>
    </recommendedName>
</protein>
<feature type="active site" description="Proton donor/acceptor" evidence="9">
    <location>
        <position position="153"/>
    </location>
</feature>
<dbReference type="PANTHER" id="PTHR30582">
    <property type="entry name" value="L,D-TRANSPEPTIDASE"/>
    <property type="match status" value="1"/>
</dbReference>
<dbReference type="InterPro" id="IPR038063">
    <property type="entry name" value="Transpep_catalytic_dom"/>
</dbReference>
<dbReference type="Gene3D" id="2.40.440.10">
    <property type="entry name" value="L,D-transpeptidase catalytic domain-like"/>
    <property type="match status" value="1"/>
</dbReference>
<dbReference type="InterPro" id="IPR050979">
    <property type="entry name" value="LD-transpeptidase"/>
</dbReference>
<comment type="caution">
    <text evidence="11">The sequence shown here is derived from an EMBL/GenBank/DDBJ whole genome shotgun (WGS) entry which is preliminary data.</text>
</comment>
<evidence type="ECO:0000256" key="5">
    <source>
        <dbReference type="ARBA" id="ARBA00022801"/>
    </source>
</evidence>
<evidence type="ECO:0000313" key="11">
    <source>
        <dbReference type="EMBL" id="GGC60899.1"/>
    </source>
</evidence>
<evidence type="ECO:0000256" key="7">
    <source>
        <dbReference type="ARBA" id="ARBA00022984"/>
    </source>
</evidence>
<dbReference type="EMBL" id="BMED01000001">
    <property type="protein sequence ID" value="GGC60899.1"/>
    <property type="molecule type" value="Genomic_DNA"/>
</dbReference>
<dbReference type="PANTHER" id="PTHR30582:SF24">
    <property type="entry name" value="L,D-TRANSPEPTIDASE ERFK_SRFK-RELATED"/>
    <property type="match status" value="1"/>
</dbReference>
<proteinExistence type="inferred from homology"/>
<evidence type="ECO:0000313" key="12">
    <source>
        <dbReference type="Proteomes" id="UP000637423"/>
    </source>
</evidence>
<dbReference type="InterPro" id="IPR005490">
    <property type="entry name" value="LD_TPept_cat_dom"/>
</dbReference>
<dbReference type="GO" id="GO:0005576">
    <property type="term" value="C:extracellular region"/>
    <property type="evidence" value="ECO:0007669"/>
    <property type="project" value="TreeGrafter"/>
</dbReference>
<dbReference type="CDD" id="cd16913">
    <property type="entry name" value="YkuD_like"/>
    <property type="match status" value="1"/>
</dbReference>
<feature type="domain" description="L,D-TPase catalytic" evidence="10">
    <location>
        <begin position="46"/>
        <end position="193"/>
    </location>
</feature>
<reference evidence="11" key="1">
    <citation type="journal article" date="2014" name="Int. J. Syst. Evol. Microbiol.">
        <title>Complete genome sequence of Corynebacterium casei LMG S-19264T (=DSM 44701T), isolated from a smear-ripened cheese.</title>
        <authorList>
            <consortium name="US DOE Joint Genome Institute (JGI-PGF)"/>
            <person name="Walter F."/>
            <person name="Albersmeier A."/>
            <person name="Kalinowski J."/>
            <person name="Ruckert C."/>
        </authorList>
    </citation>
    <scope>NUCLEOTIDE SEQUENCE</scope>
    <source>
        <strain evidence="11">CGMCC 1.10998</strain>
    </source>
</reference>
<evidence type="ECO:0000256" key="1">
    <source>
        <dbReference type="ARBA" id="ARBA00004752"/>
    </source>
</evidence>
<dbReference type="GO" id="GO:0008360">
    <property type="term" value="P:regulation of cell shape"/>
    <property type="evidence" value="ECO:0007669"/>
    <property type="project" value="UniProtKB-UniRule"/>
</dbReference>
<dbReference type="PROSITE" id="PS52029">
    <property type="entry name" value="LD_TPASE"/>
    <property type="match status" value="1"/>
</dbReference>
<dbReference type="SUPFAM" id="SSF141523">
    <property type="entry name" value="L,D-transpeptidase catalytic domain-like"/>
    <property type="match status" value="1"/>
</dbReference>
<evidence type="ECO:0000256" key="6">
    <source>
        <dbReference type="ARBA" id="ARBA00022960"/>
    </source>
</evidence>
<keyword evidence="7 9" id="KW-0573">Peptidoglycan synthesis</keyword>
<keyword evidence="8 9" id="KW-0961">Cell wall biogenesis/degradation</keyword>
<organism evidence="11 12">
    <name type="scientific">Undibacterium terreum</name>
    <dbReference type="NCBI Taxonomy" id="1224302"/>
    <lineage>
        <taxon>Bacteria</taxon>
        <taxon>Pseudomonadati</taxon>
        <taxon>Pseudomonadota</taxon>
        <taxon>Betaproteobacteria</taxon>
        <taxon>Burkholderiales</taxon>
        <taxon>Oxalobacteraceae</taxon>
        <taxon>Undibacterium</taxon>
    </lineage>
</organism>
<evidence type="ECO:0000256" key="2">
    <source>
        <dbReference type="ARBA" id="ARBA00005992"/>
    </source>
</evidence>
<dbReference type="AlphaFoldDB" id="A0A916XC41"/>
<evidence type="ECO:0000256" key="3">
    <source>
        <dbReference type="ARBA" id="ARBA00022676"/>
    </source>
</evidence>
<evidence type="ECO:0000256" key="4">
    <source>
        <dbReference type="ARBA" id="ARBA00022679"/>
    </source>
</evidence>